<dbReference type="EMBL" id="CAVMJV010000049">
    <property type="protein sequence ID" value="CAK5083018.1"/>
    <property type="molecule type" value="Genomic_DNA"/>
</dbReference>
<reference evidence="1" key="1">
    <citation type="submission" date="2023-11" db="EMBL/GenBank/DDBJ databases">
        <authorList>
            <person name="Poullet M."/>
        </authorList>
    </citation>
    <scope>NUCLEOTIDE SEQUENCE</scope>
    <source>
        <strain evidence="1">E1834</strain>
    </source>
</reference>
<name>A0ACB0ZXU7_MELEN</name>
<accession>A0ACB0ZXU7</accession>
<proteinExistence type="predicted"/>
<evidence type="ECO:0000313" key="2">
    <source>
        <dbReference type="Proteomes" id="UP001497535"/>
    </source>
</evidence>
<evidence type="ECO:0000313" key="1">
    <source>
        <dbReference type="EMBL" id="CAK5083018.1"/>
    </source>
</evidence>
<dbReference type="Proteomes" id="UP001497535">
    <property type="component" value="Unassembled WGS sequence"/>
</dbReference>
<sequence length="664" mass="77994">MEGTSTNSFVTENGISGLLAALDEGGTGPLVEAIELGDLEQMQHWYLLLSKVSVDELLDAVEGNNLSVEDLYGIFRAVHLLMQWEHTQSNELKEIVEREIASAAEQEQKWETERETLQDELNSLREQKNTFSSSLNVNNLHEAFRAEIDALAEENLQLKRKSVELEKELNEQRERANNLDNKALGIERERALLANNQIQLEENIRELHRRMNTRSESIQRDQKWETSKLKQRDEQALILSEQVRELAAQNDELRAEADRLSRALEQATELVKENAFKFAEFDEQLSEAEHQLEKMGTDNKELRELIENKELEAKRKVDAAELDNRQLAEVLQSKDALIERLRNQIQNQKLEIEQFRLSTEILATEPDLHQKELELDNLRQELIAATETAKRLFGNELVEDIEEENNLVVTDNTNSELRIRLIQMDQELARSEKKYLEEQRHQVELEELLQQKELDAVRLMTDCQRYRKIAFGDRDLEMKKIERQLNFRDKQIQKLRKKCSELYLEVERLTEKRESFEKEKKIISEEDDKTIKEEEEKEEVKLKEKEEEILKEERKGEEEEYVDEWMENDEKEEEKEIEIVKIEVERPKQLKRKRLSKDKIIEEATTISALSTELGLLIEVKVFMYINTSLGPIWASNVPSLLLLAHKRNLTKTPIEINPILFQY</sequence>
<protein>
    <submittedName>
        <fullName evidence="1">Uncharacterized protein</fullName>
    </submittedName>
</protein>
<organism evidence="1 2">
    <name type="scientific">Meloidogyne enterolobii</name>
    <name type="common">Root-knot nematode worm</name>
    <name type="synonym">Meloidogyne mayaguensis</name>
    <dbReference type="NCBI Taxonomy" id="390850"/>
    <lineage>
        <taxon>Eukaryota</taxon>
        <taxon>Metazoa</taxon>
        <taxon>Ecdysozoa</taxon>
        <taxon>Nematoda</taxon>
        <taxon>Chromadorea</taxon>
        <taxon>Rhabditida</taxon>
        <taxon>Tylenchina</taxon>
        <taxon>Tylenchomorpha</taxon>
        <taxon>Tylenchoidea</taxon>
        <taxon>Meloidogynidae</taxon>
        <taxon>Meloidogyninae</taxon>
        <taxon>Meloidogyne</taxon>
    </lineage>
</organism>
<comment type="caution">
    <text evidence="1">The sequence shown here is derived from an EMBL/GenBank/DDBJ whole genome shotgun (WGS) entry which is preliminary data.</text>
</comment>
<gene>
    <name evidence="1" type="ORF">MENTE1834_LOCUS30326</name>
</gene>
<keyword evidence="2" id="KW-1185">Reference proteome</keyword>